<dbReference type="EnsemblMetazoa" id="XM_022796886">
    <property type="protein sequence ID" value="XP_022652621"/>
    <property type="gene ID" value="LOC111246754"/>
</dbReference>
<protein>
    <submittedName>
        <fullName evidence="2">Uncharacterized protein</fullName>
    </submittedName>
</protein>
<evidence type="ECO:0000313" key="2">
    <source>
        <dbReference type="EnsemblMetazoa" id="XP_022652621"/>
    </source>
</evidence>
<feature type="region of interest" description="Disordered" evidence="1">
    <location>
        <begin position="212"/>
        <end position="251"/>
    </location>
</feature>
<dbReference type="RefSeq" id="XP_022652621.1">
    <property type="nucleotide sequence ID" value="XM_022796886.1"/>
</dbReference>
<dbReference type="AlphaFoldDB" id="A0A7M7JK38"/>
<organism evidence="2 3">
    <name type="scientific">Varroa destructor</name>
    <name type="common">Honeybee mite</name>
    <dbReference type="NCBI Taxonomy" id="109461"/>
    <lineage>
        <taxon>Eukaryota</taxon>
        <taxon>Metazoa</taxon>
        <taxon>Ecdysozoa</taxon>
        <taxon>Arthropoda</taxon>
        <taxon>Chelicerata</taxon>
        <taxon>Arachnida</taxon>
        <taxon>Acari</taxon>
        <taxon>Parasitiformes</taxon>
        <taxon>Mesostigmata</taxon>
        <taxon>Gamasina</taxon>
        <taxon>Dermanyssoidea</taxon>
        <taxon>Varroidae</taxon>
        <taxon>Varroa</taxon>
    </lineage>
</organism>
<evidence type="ECO:0000256" key="1">
    <source>
        <dbReference type="SAM" id="MobiDB-lite"/>
    </source>
</evidence>
<feature type="compositionally biased region" description="Basic residues" evidence="1">
    <location>
        <begin position="225"/>
        <end position="246"/>
    </location>
</feature>
<sequence length="317" mass="37268">MITRLRTRWARFAGVGRRSLRLLRVAFQNHPYRYMISCTFPLMLLERLPEEAKLEEKRKAKRSPEVVCSIRGYLPQSLMTNMLPYTDSAKIRLMKPIKNKTETKRPQKSRPIRYSLRLSSPLLTGAVVKAKKICPNGRLVYERKQPKLKMVTTSILPRRRKCTRIVTSFPYNLRFRRNVRRNSWRGSHDTAQLRECKSITITPYCLRFRRDNQHSKQVSKSPNTTRKRPRTKRNRKAERVSPRKSPRLLAQRFVLTGDENDSFDDEISPPRYRNRRCLLLSDEESGDKNDDNDAVLIAGVSFKFSAKRSKKSSNGRW</sequence>
<dbReference type="GeneID" id="111246754"/>
<name>A0A7M7JK38_VARDE</name>
<reference evidence="2" key="1">
    <citation type="submission" date="2021-01" db="UniProtKB">
        <authorList>
            <consortium name="EnsemblMetazoa"/>
        </authorList>
    </citation>
    <scope>IDENTIFICATION</scope>
</reference>
<dbReference type="Proteomes" id="UP000594260">
    <property type="component" value="Unplaced"/>
</dbReference>
<proteinExistence type="predicted"/>
<dbReference type="InParanoid" id="A0A7M7JK38"/>
<evidence type="ECO:0000313" key="3">
    <source>
        <dbReference type="Proteomes" id="UP000594260"/>
    </source>
</evidence>
<accession>A0A7M7JK38</accession>
<keyword evidence="3" id="KW-1185">Reference proteome</keyword>
<dbReference type="KEGG" id="vde:111246754"/>